<feature type="transmembrane region" description="Helical" evidence="1">
    <location>
        <begin position="108"/>
        <end position="127"/>
    </location>
</feature>
<keyword evidence="1" id="KW-0812">Transmembrane</keyword>
<dbReference type="EMBL" id="JAUCMV010000005">
    <property type="protein sequence ID" value="KAK0400281.1"/>
    <property type="molecule type" value="Genomic_DNA"/>
</dbReference>
<keyword evidence="1" id="KW-0472">Membrane</keyword>
<dbReference type="Proteomes" id="UP001175271">
    <property type="component" value="Unassembled WGS sequence"/>
</dbReference>
<dbReference type="PANTHER" id="PTHR21324">
    <property type="entry name" value="FASTING-INDUCIBLE INTEGRAL MEMBRANE PROTEIN TM6P1-RELATED"/>
    <property type="match status" value="1"/>
</dbReference>
<accession>A0AA39H6R6</accession>
<comment type="caution">
    <text evidence="2">The sequence shown here is derived from an EMBL/GenBank/DDBJ whole genome shotgun (WGS) entry which is preliminary data.</text>
</comment>
<feature type="transmembrane region" description="Helical" evidence="1">
    <location>
        <begin position="32"/>
        <end position="50"/>
    </location>
</feature>
<reference evidence="2" key="1">
    <citation type="submission" date="2023-06" db="EMBL/GenBank/DDBJ databases">
        <title>Genomic analysis of the entomopathogenic nematode Steinernema hermaphroditum.</title>
        <authorList>
            <person name="Schwarz E.M."/>
            <person name="Heppert J.K."/>
            <person name="Baniya A."/>
            <person name="Schwartz H.T."/>
            <person name="Tan C.-H."/>
            <person name="Antoshechkin I."/>
            <person name="Sternberg P.W."/>
            <person name="Goodrich-Blair H."/>
            <person name="Dillman A.R."/>
        </authorList>
    </citation>
    <scope>NUCLEOTIDE SEQUENCE</scope>
    <source>
        <strain evidence="2">PS9179</strain>
        <tissue evidence="2">Whole animal</tissue>
    </source>
</reference>
<feature type="transmembrane region" description="Helical" evidence="1">
    <location>
        <begin position="170"/>
        <end position="194"/>
    </location>
</feature>
<dbReference type="AlphaFoldDB" id="A0AA39H6R6"/>
<sequence length="219" mass="25273">MVARSLWLIPISSSFFTTTAYNLPHQALSKAISSQILNVSALLFVLTVYLRHRQIVEYYGNRLKIESYKWRPFSFALFMVGLLSSFAMTLEANVFNTIEVKHGILGRLFASTALAYFLGQVTFAYYAKPPMFWPFLNHCRLFLCFGGMSAFFWLMFFAKQGEPSHMDYNLQVLPAIIQGSVQLLVSSLSIELWFSYAHVPRLHFSTRYYNVLHNTDEDD</sequence>
<gene>
    <name evidence="2" type="ORF">QR680_003437</name>
</gene>
<dbReference type="InterPro" id="IPR050911">
    <property type="entry name" value="DRAM/TMEM150_Autophagy_Mod"/>
</dbReference>
<proteinExistence type="predicted"/>
<organism evidence="2 3">
    <name type="scientific">Steinernema hermaphroditum</name>
    <dbReference type="NCBI Taxonomy" id="289476"/>
    <lineage>
        <taxon>Eukaryota</taxon>
        <taxon>Metazoa</taxon>
        <taxon>Ecdysozoa</taxon>
        <taxon>Nematoda</taxon>
        <taxon>Chromadorea</taxon>
        <taxon>Rhabditida</taxon>
        <taxon>Tylenchina</taxon>
        <taxon>Panagrolaimomorpha</taxon>
        <taxon>Strongyloidoidea</taxon>
        <taxon>Steinernematidae</taxon>
        <taxon>Steinernema</taxon>
    </lineage>
</organism>
<evidence type="ECO:0000313" key="2">
    <source>
        <dbReference type="EMBL" id="KAK0400281.1"/>
    </source>
</evidence>
<evidence type="ECO:0000256" key="1">
    <source>
        <dbReference type="SAM" id="Phobius"/>
    </source>
</evidence>
<feature type="transmembrane region" description="Helical" evidence="1">
    <location>
        <begin position="70"/>
        <end position="88"/>
    </location>
</feature>
<keyword evidence="1" id="KW-1133">Transmembrane helix</keyword>
<keyword evidence="3" id="KW-1185">Reference proteome</keyword>
<protein>
    <submittedName>
        <fullName evidence="2">Uncharacterized protein</fullName>
    </submittedName>
</protein>
<name>A0AA39H6R6_9BILA</name>
<feature type="transmembrane region" description="Helical" evidence="1">
    <location>
        <begin position="139"/>
        <end position="158"/>
    </location>
</feature>
<evidence type="ECO:0000313" key="3">
    <source>
        <dbReference type="Proteomes" id="UP001175271"/>
    </source>
</evidence>
<dbReference type="PANTHER" id="PTHR21324:SF2">
    <property type="entry name" value="EG:22E5.9 PROTEIN"/>
    <property type="match status" value="1"/>
</dbReference>